<organism evidence="2 3">
    <name type="scientific">Penicillium egyptiacum</name>
    <dbReference type="NCBI Taxonomy" id="1303716"/>
    <lineage>
        <taxon>Eukaryota</taxon>
        <taxon>Fungi</taxon>
        <taxon>Dikarya</taxon>
        <taxon>Ascomycota</taxon>
        <taxon>Pezizomycotina</taxon>
        <taxon>Eurotiomycetes</taxon>
        <taxon>Eurotiomycetidae</taxon>
        <taxon>Eurotiales</taxon>
        <taxon>Aspergillaceae</taxon>
        <taxon>Penicillium</taxon>
    </lineage>
</organism>
<gene>
    <name evidence="2" type="ORF">PEGY_LOCUS2350</name>
</gene>
<dbReference type="EMBL" id="CAJVRC010000843">
    <property type="protein sequence ID" value="CAG8890515.1"/>
    <property type="molecule type" value="Genomic_DNA"/>
</dbReference>
<sequence length="223" mass="24994">MMSEHEVVCIWCVIGQGEHGICHTISDCDVTRSDLKSISISRSNDVGFLLITHFPIILSNEEPVSLLLSINPAPISSQPIVSPARTQLINYATEEKGDRTGSWTAQCSHASKKGCPDLHQQHLNAEQTEDFGIVLHQFYPPEMSNDRCQAYTDGELERPIETLQKAFRETAHKRQSINVGSAVVHWFKGDLWLHDGRALYAAYQFAKEHQVPLIGLYIVSPED</sequence>
<evidence type="ECO:0000313" key="3">
    <source>
        <dbReference type="Proteomes" id="UP001154252"/>
    </source>
</evidence>
<dbReference type="Proteomes" id="UP001154252">
    <property type="component" value="Unassembled WGS sequence"/>
</dbReference>
<accession>A0A9W4K4Q1</accession>
<dbReference type="PROSITE" id="PS51645">
    <property type="entry name" value="PHR_CRY_ALPHA_BETA"/>
    <property type="match status" value="1"/>
</dbReference>
<evidence type="ECO:0000313" key="2">
    <source>
        <dbReference type="EMBL" id="CAG8890515.1"/>
    </source>
</evidence>
<dbReference type="InterPro" id="IPR014729">
    <property type="entry name" value="Rossmann-like_a/b/a_fold"/>
</dbReference>
<dbReference type="AlphaFoldDB" id="A0A9W4K4Q1"/>
<dbReference type="Gene3D" id="3.40.50.620">
    <property type="entry name" value="HUPs"/>
    <property type="match status" value="1"/>
</dbReference>
<comment type="caution">
    <text evidence="2">The sequence shown here is derived from an EMBL/GenBank/DDBJ whole genome shotgun (WGS) entry which is preliminary data.</text>
</comment>
<dbReference type="SUPFAM" id="SSF52425">
    <property type="entry name" value="Cryptochrome/photolyase, N-terminal domain"/>
    <property type="match status" value="1"/>
</dbReference>
<reference evidence="2" key="1">
    <citation type="submission" date="2021-07" db="EMBL/GenBank/DDBJ databases">
        <authorList>
            <person name="Branca A.L. A."/>
        </authorList>
    </citation>
    <scope>NUCLEOTIDE SEQUENCE</scope>
</reference>
<proteinExistence type="predicted"/>
<evidence type="ECO:0000259" key="1">
    <source>
        <dbReference type="PROSITE" id="PS51645"/>
    </source>
</evidence>
<name>A0A9W4K4Q1_9EURO</name>
<dbReference type="InterPro" id="IPR036155">
    <property type="entry name" value="Crypto/Photolyase_N_sf"/>
</dbReference>
<dbReference type="OrthoDB" id="435881at2759"/>
<dbReference type="InterPro" id="IPR006050">
    <property type="entry name" value="DNA_photolyase_N"/>
</dbReference>
<protein>
    <recommendedName>
        <fullName evidence="1">Photolyase/cryptochrome alpha/beta domain-containing protein</fullName>
    </recommendedName>
</protein>
<feature type="domain" description="Photolyase/cryptochrome alpha/beta" evidence="1">
    <location>
        <begin position="181"/>
        <end position="223"/>
    </location>
</feature>
<keyword evidence="3" id="KW-1185">Reference proteome</keyword>